<reference evidence="1" key="2">
    <citation type="submission" date="2023-02" db="EMBL/GenBank/DDBJ databases">
        <authorList>
            <consortium name="DOE Joint Genome Institute"/>
            <person name="Mondo S.J."/>
            <person name="Chang Y."/>
            <person name="Wang Y."/>
            <person name="Ahrendt S."/>
            <person name="Andreopoulos W."/>
            <person name="Barry K."/>
            <person name="Beard J."/>
            <person name="Benny G.L."/>
            <person name="Blankenship S."/>
            <person name="Bonito G."/>
            <person name="Cuomo C."/>
            <person name="Desiro A."/>
            <person name="Gervers K.A."/>
            <person name="Hundley H."/>
            <person name="Kuo A."/>
            <person name="LaButti K."/>
            <person name="Lang B.F."/>
            <person name="Lipzen A."/>
            <person name="O'Donnell K."/>
            <person name="Pangilinan J."/>
            <person name="Reynolds N."/>
            <person name="Sandor L."/>
            <person name="Smith M.W."/>
            <person name="Tsang A."/>
            <person name="Grigoriev I.V."/>
            <person name="Stajich J.E."/>
            <person name="Spatafora J.W."/>
        </authorList>
    </citation>
    <scope>NUCLEOTIDE SEQUENCE</scope>
    <source>
        <strain evidence="1">RSA 2281</strain>
    </source>
</reference>
<gene>
    <name evidence="1" type="ORF">BDA99DRAFT_53906</name>
</gene>
<name>A0AAD5KB26_9FUNG</name>
<evidence type="ECO:0008006" key="3">
    <source>
        <dbReference type="Google" id="ProtNLM"/>
    </source>
</evidence>
<evidence type="ECO:0000313" key="1">
    <source>
        <dbReference type="EMBL" id="KAI9264334.1"/>
    </source>
</evidence>
<dbReference type="Proteomes" id="UP001209540">
    <property type="component" value="Unassembled WGS sequence"/>
</dbReference>
<dbReference type="AlphaFoldDB" id="A0AAD5KB26"/>
<accession>A0AAD5KB26</accession>
<organism evidence="1 2">
    <name type="scientific">Phascolomyces articulosus</name>
    <dbReference type="NCBI Taxonomy" id="60185"/>
    <lineage>
        <taxon>Eukaryota</taxon>
        <taxon>Fungi</taxon>
        <taxon>Fungi incertae sedis</taxon>
        <taxon>Mucoromycota</taxon>
        <taxon>Mucoromycotina</taxon>
        <taxon>Mucoromycetes</taxon>
        <taxon>Mucorales</taxon>
        <taxon>Lichtheimiaceae</taxon>
        <taxon>Phascolomyces</taxon>
    </lineage>
</organism>
<comment type="caution">
    <text evidence="1">The sequence shown here is derived from an EMBL/GenBank/DDBJ whole genome shotgun (WGS) entry which is preliminary data.</text>
</comment>
<evidence type="ECO:0000313" key="2">
    <source>
        <dbReference type="Proteomes" id="UP001209540"/>
    </source>
</evidence>
<keyword evidence="2" id="KW-1185">Reference proteome</keyword>
<sequence>MPLSNDVSTQFLKTIWKIKERYCQLESPQQKLDLLSELDSTVEQYAPVNPKDITIPLISNPKAGQLKKLVNKFKGNLLKQLHYLHYQTIPLTSTLQTYHIQQAHQIHQTSPNELKIINKLKDIKTTKTAENPYTLQTTKKQEPFNKNNEQVETLTIPKKKRVKSSQVEARNKRYRKEEEAKKILPSSNDIPAKAIRKMVHIIGDGYCSFRAIAYNVYKDQVRHMIVQKQMLNFIMDPK</sequence>
<proteinExistence type="predicted"/>
<reference evidence="1" key="1">
    <citation type="journal article" date="2022" name="IScience">
        <title>Evolution of zygomycete secretomes and the origins of terrestrial fungal ecologies.</title>
        <authorList>
            <person name="Chang Y."/>
            <person name="Wang Y."/>
            <person name="Mondo S."/>
            <person name="Ahrendt S."/>
            <person name="Andreopoulos W."/>
            <person name="Barry K."/>
            <person name="Beard J."/>
            <person name="Benny G.L."/>
            <person name="Blankenship S."/>
            <person name="Bonito G."/>
            <person name="Cuomo C."/>
            <person name="Desiro A."/>
            <person name="Gervers K.A."/>
            <person name="Hundley H."/>
            <person name="Kuo A."/>
            <person name="LaButti K."/>
            <person name="Lang B.F."/>
            <person name="Lipzen A."/>
            <person name="O'Donnell K."/>
            <person name="Pangilinan J."/>
            <person name="Reynolds N."/>
            <person name="Sandor L."/>
            <person name="Smith M.E."/>
            <person name="Tsang A."/>
            <person name="Grigoriev I.V."/>
            <person name="Stajich J.E."/>
            <person name="Spatafora J.W."/>
        </authorList>
    </citation>
    <scope>NUCLEOTIDE SEQUENCE</scope>
    <source>
        <strain evidence="1">RSA 2281</strain>
    </source>
</reference>
<protein>
    <recommendedName>
        <fullName evidence="3">OTU domain-containing protein</fullName>
    </recommendedName>
</protein>
<dbReference type="EMBL" id="JAIXMP010000012">
    <property type="protein sequence ID" value="KAI9264334.1"/>
    <property type="molecule type" value="Genomic_DNA"/>
</dbReference>
<dbReference type="Gene3D" id="3.90.70.80">
    <property type="match status" value="1"/>
</dbReference>